<evidence type="ECO:0000313" key="3">
    <source>
        <dbReference type="Proteomes" id="UP001054945"/>
    </source>
</evidence>
<feature type="region of interest" description="Disordered" evidence="1">
    <location>
        <begin position="1"/>
        <end position="22"/>
    </location>
</feature>
<dbReference type="Proteomes" id="UP001054945">
    <property type="component" value="Unassembled WGS sequence"/>
</dbReference>
<proteinExistence type="predicted"/>
<feature type="non-terminal residue" evidence="2">
    <location>
        <position position="1"/>
    </location>
</feature>
<reference evidence="2 3" key="1">
    <citation type="submission" date="2021-06" db="EMBL/GenBank/DDBJ databases">
        <title>Caerostris extrusa draft genome.</title>
        <authorList>
            <person name="Kono N."/>
            <person name="Arakawa K."/>
        </authorList>
    </citation>
    <scope>NUCLEOTIDE SEQUENCE [LARGE SCALE GENOMIC DNA]</scope>
</reference>
<evidence type="ECO:0000256" key="1">
    <source>
        <dbReference type="SAM" id="MobiDB-lite"/>
    </source>
</evidence>
<evidence type="ECO:0000313" key="2">
    <source>
        <dbReference type="EMBL" id="GIX90950.1"/>
    </source>
</evidence>
<accession>A0AAV4P4P5</accession>
<name>A0AAV4P4P5_CAEEX</name>
<sequence>ARKLFSIGSSDEESILSEPSPVMPCTSIDENSDVEELVEDRWDQKLFSIGNSGDNFISSDPSIIFRFDHLIVDDENGERDAEMSTLPFMSRSSFLEKKTEVECFDDSEELLAGIGIESDVEGLDKLEPGDKHAIIDIFLFGNLVKRERKVSAVKAWLLSLGCHIGRNLA</sequence>
<gene>
    <name evidence="2" type="ORF">CEXT_119951</name>
</gene>
<comment type="caution">
    <text evidence="2">The sequence shown here is derived from an EMBL/GenBank/DDBJ whole genome shotgun (WGS) entry which is preliminary data.</text>
</comment>
<dbReference type="AlphaFoldDB" id="A0AAV4P4P5"/>
<keyword evidence="3" id="KW-1185">Reference proteome</keyword>
<organism evidence="2 3">
    <name type="scientific">Caerostris extrusa</name>
    <name type="common">Bark spider</name>
    <name type="synonym">Caerostris bankana</name>
    <dbReference type="NCBI Taxonomy" id="172846"/>
    <lineage>
        <taxon>Eukaryota</taxon>
        <taxon>Metazoa</taxon>
        <taxon>Ecdysozoa</taxon>
        <taxon>Arthropoda</taxon>
        <taxon>Chelicerata</taxon>
        <taxon>Arachnida</taxon>
        <taxon>Araneae</taxon>
        <taxon>Araneomorphae</taxon>
        <taxon>Entelegynae</taxon>
        <taxon>Araneoidea</taxon>
        <taxon>Araneidae</taxon>
        <taxon>Caerostris</taxon>
    </lineage>
</organism>
<dbReference type="EMBL" id="BPLR01021539">
    <property type="protein sequence ID" value="GIX90950.1"/>
    <property type="molecule type" value="Genomic_DNA"/>
</dbReference>
<protein>
    <submittedName>
        <fullName evidence="2">Uncharacterized protein</fullName>
    </submittedName>
</protein>